<dbReference type="EMBL" id="MU006227">
    <property type="protein sequence ID" value="KAF2825967.1"/>
    <property type="molecule type" value="Genomic_DNA"/>
</dbReference>
<organism evidence="2 3">
    <name type="scientific">Ophiobolus disseminans</name>
    <dbReference type="NCBI Taxonomy" id="1469910"/>
    <lineage>
        <taxon>Eukaryota</taxon>
        <taxon>Fungi</taxon>
        <taxon>Dikarya</taxon>
        <taxon>Ascomycota</taxon>
        <taxon>Pezizomycotina</taxon>
        <taxon>Dothideomycetes</taxon>
        <taxon>Pleosporomycetidae</taxon>
        <taxon>Pleosporales</taxon>
        <taxon>Pleosporineae</taxon>
        <taxon>Phaeosphaeriaceae</taxon>
        <taxon>Ophiobolus</taxon>
    </lineage>
</organism>
<protein>
    <submittedName>
        <fullName evidence="2">Uncharacterized protein</fullName>
    </submittedName>
</protein>
<sequence>MAIPAQPTTQNYTSPTQQTQPHIQAESKHHLNRPPTLTQRSSSQPVPHRPISPPHAPFLNRSQSPFASSPTPQPAFPCKLYPTTVLYVADISYPESYMRTPMPQRAFQQPAFQQLATPLEEGCGMRRAVEDALDRDFVEGVLESVECGEGFGSGSGEDVEVWGDGKREWMGWVEYRKSVERRSGKRDFDSMSSKHGEIAQKKVRT</sequence>
<dbReference type="Proteomes" id="UP000799424">
    <property type="component" value="Unassembled WGS sequence"/>
</dbReference>
<gene>
    <name evidence="2" type="ORF">CC86DRAFT_382931</name>
</gene>
<feature type="compositionally biased region" description="Polar residues" evidence="1">
    <location>
        <begin position="35"/>
        <end position="45"/>
    </location>
</feature>
<evidence type="ECO:0000313" key="3">
    <source>
        <dbReference type="Proteomes" id="UP000799424"/>
    </source>
</evidence>
<name>A0A6A6ZZV5_9PLEO</name>
<accession>A0A6A6ZZV5</accession>
<feature type="compositionally biased region" description="Polar residues" evidence="1">
    <location>
        <begin position="60"/>
        <end position="70"/>
    </location>
</feature>
<dbReference type="AlphaFoldDB" id="A0A6A6ZZV5"/>
<proteinExistence type="predicted"/>
<feature type="compositionally biased region" description="Pro residues" evidence="1">
    <location>
        <begin position="47"/>
        <end position="56"/>
    </location>
</feature>
<keyword evidence="3" id="KW-1185">Reference proteome</keyword>
<feature type="compositionally biased region" description="Polar residues" evidence="1">
    <location>
        <begin position="1"/>
        <end position="22"/>
    </location>
</feature>
<evidence type="ECO:0000313" key="2">
    <source>
        <dbReference type="EMBL" id="KAF2825967.1"/>
    </source>
</evidence>
<evidence type="ECO:0000256" key="1">
    <source>
        <dbReference type="SAM" id="MobiDB-lite"/>
    </source>
</evidence>
<feature type="region of interest" description="Disordered" evidence="1">
    <location>
        <begin position="180"/>
        <end position="205"/>
    </location>
</feature>
<reference evidence="2" key="1">
    <citation type="journal article" date="2020" name="Stud. Mycol.">
        <title>101 Dothideomycetes genomes: a test case for predicting lifestyles and emergence of pathogens.</title>
        <authorList>
            <person name="Haridas S."/>
            <person name="Albert R."/>
            <person name="Binder M."/>
            <person name="Bloem J."/>
            <person name="Labutti K."/>
            <person name="Salamov A."/>
            <person name="Andreopoulos B."/>
            <person name="Baker S."/>
            <person name="Barry K."/>
            <person name="Bills G."/>
            <person name="Bluhm B."/>
            <person name="Cannon C."/>
            <person name="Castanera R."/>
            <person name="Culley D."/>
            <person name="Daum C."/>
            <person name="Ezra D."/>
            <person name="Gonzalez J."/>
            <person name="Henrissat B."/>
            <person name="Kuo A."/>
            <person name="Liang C."/>
            <person name="Lipzen A."/>
            <person name="Lutzoni F."/>
            <person name="Magnuson J."/>
            <person name="Mondo S."/>
            <person name="Nolan M."/>
            <person name="Ohm R."/>
            <person name="Pangilinan J."/>
            <person name="Park H.-J."/>
            <person name="Ramirez L."/>
            <person name="Alfaro M."/>
            <person name="Sun H."/>
            <person name="Tritt A."/>
            <person name="Yoshinaga Y."/>
            <person name="Zwiers L.-H."/>
            <person name="Turgeon B."/>
            <person name="Goodwin S."/>
            <person name="Spatafora J."/>
            <person name="Crous P."/>
            <person name="Grigoriev I."/>
        </authorList>
    </citation>
    <scope>NUCLEOTIDE SEQUENCE</scope>
    <source>
        <strain evidence="2">CBS 113818</strain>
    </source>
</reference>
<feature type="region of interest" description="Disordered" evidence="1">
    <location>
        <begin position="1"/>
        <end position="72"/>
    </location>
</feature>